<comment type="caution">
    <text evidence="1">The sequence shown here is derived from an EMBL/GenBank/DDBJ whole genome shotgun (WGS) entry which is preliminary data.</text>
</comment>
<protein>
    <submittedName>
        <fullName evidence="1">Aminoacyl-tRNA synthetase, class 1a, anticodon-binding</fullName>
    </submittedName>
</protein>
<evidence type="ECO:0000313" key="1">
    <source>
        <dbReference type="EMBL" id="GEU72753.1"/>
    </source>
</evidence>
<keyword evidence="1" id="KW-0030">Aminoacyl-tRNA synthetase</keyword>
<gene>
    <name evidence="1" type="ORF">Tci_044731</name>
</gene>
<name>A0A6L2MFG9_TANCI</name>
<proteinExistence type="predicted"/>
<reference evidence="1" key="1">
    <citation type="journal article" date="2019" name="Sci. Rep.">
        <title>Draft genome of Tanacetum cinerariifolium, the natural source of mosquito coil.</title>
        <authorList>
            <person name="Yamashiro T."/>
            <person name="Shiraishi A."/>
            <person name="Satake H."/>
            <person name="Nakayama K."/>
        </authorList>
    </citation>
    <scope>NUCLEOTIDE SEQUENCE</scope>
</reference>
<keyword evidence="1" id="KW-0436">Ligase</keyword>
<dbReference type="AlphaFoldDB" id="A0A6L2MFG9"/>
<accession>A0A6L2MFG9</accession>
<dbReference type="GO" id="GO:0004812">
    <property type="term" value="F:aminoacyl-tRNA ligase activity"/>
    <property type="evidence" value="ECO:0007669"/>
    <property type="project" value="UniProtKB-KW"/>
</dbReference>
<sequence>MVELMNQRRKAIADMKAKAKRDKPLTLAQLKEYMRAFVKNQSTAIYTTGWTWKDVQGLTDDQLQNVYNKIRRAVDLATAKDHHQQLKRLGETLESLESKKLKSSHSTEQSAELQETTSVSIGAIIAVGDPISAVPSVSAASSIPAETPIAAGVSTIAGVSDSTSVPIIDLLDSPPKATSLPLDPEIIPTEFGLGEIHVITRAYGTVKRFSTLRELMHWVGRDDLMVLYGMVLDKHKVERATGIGLGLWSDLRTLITAREDRDASIIWDDQDQWEIRS</sequence>
<dbReference type="EMBL" id="BKCJ010006553">
    <property type="protein sequence ID" value="GEU72753.1"/>
    <property type="molecule type" value="Genomic_DNA"/>
</dbReference>
<organism evidence="1">
    <name type="scientific">Tanacetum cinerariifolium</name>
    <name type="common">Dalmatian daisy</name>
    <name type="synonym">Chrysanthemum cinerariifolium</name>
    <dbReference type="NCBI Taxonomy" id="118510"/>
    <lineage>
        <taxon>Eukaryota</taxon>
        <taxon>Viridiplantae</taxon>
        <taxon>Streptophyta</taxon>
        <taxon>Embryophyta</taxon>
        <taxon>Tracheophyta</taxon>
        <taxon>Spermatophyta</taxon>
        <taxon>Magnoliopsida</taxon>
        <taxon>eudicotyledons</taxon>
        <taxon>Gunneridae</taxon>
        <taxon>Pentapetalae</taxon>
        <taxon>asterids</taxon>
        <taxon>campanulids</taxon>
        <taxon>Asterales</taxon>
        <taxon>Asteraceae</taxon>
        <taxon>Asteroideae</taxon>
        <taxon>Anthemideae</taxon>
        <taxon>Anthemidinae</taxon>
        <taxon>Tanacetum</taxon>
    </lineage>
</organism>